<evidence type="ECO:0000313" key="1">
    <source>
        <dbReference type="EMBL" id="CAF1507476.1"/>
    </source>
</evidence>
<reference evidence="1" key="1">
    <citation type="submission" date="2021-02" db="EMBL/GenBank/DDBJ databases">
        <authorList>
            <person name="Nowell W R."/>
        </authorList>
    </citation>
    <scope>NUCLEOTIDE SEQUENCE</scope>
</reference>
<evidence type="ECO:0000313" key="4">
    <source>
        <dbReference type="EMBL" id="CAF4368541.1"/>
    </source>
</evidence>
<accession>A0A815TJZ4</accession>
<dbReference type="AlphaFoldDB" id="A0A815TJZ4"/>
<organism evidence="1 5">
    <name type="scientific">Didymodactylos carnosus</name>
    <dbReference type="NCBI Taxonomy" id="1234261"/>
    <lineage>
        <taxon>Eukaryota</taxon>
        <taxon>Metazoa</taxon>
        <taxon>Spiralia</taxon>
        <taxon>Gnathifera</taxon>
        <taxon>Rotifera</taxon>
        <taxon>Eurotatoria</taxon>
        <taxon>Bdelloidea</taxon>
        <taxon>Philodinida</taxon>
        <taxon>Philodinidae</taxon>
        <taxon>Didymodactylos</taxon>
    </lineage>
</organism>
<evidence type="ECO:0000313" key="5">
    <source>
        <dbReference type="Proteomes" id="UP000663829"/>
    </source>
</evidence>
<evidence type="ECO:0000313" key="3">
    <source>
        <dbReference type="EMBL" id="CAF4304495.1"/>
    </source>
</evidence>
<gene>
    <name evidence="1" type="ORF">GPM918_LOCUS36960</name>
    <name evidence="2" type="ORF">OVA965_LOCUS37635</name>
    <name evidence="4" type="ORF">SRO942_LOCUS37713</name>
    <name evidence="3" type="ORF">TMI583_LOCUS38732</name>
</gene>
<dbReference type="EMBL" id="CAJOBC010088426">
    <property type="protein sequence ID" value="CAF4368541.1"/>
    <property type="molecule type" value="Genomic_DNA"/>
</dbReference>
<sequence length="82" mass="9138">MLTKGTTGTLRTSGIMGILGFTGAELWQEFGLLAFISAVYTIPEKKAHQQMREKRVIVLVTPSLRPLRSEPEWTFTLRSSGV</sequence>
<dbReference type="EMBL" id="CAJNOK010035852">
    <property type="protein sequence ID" value="CAF1517150.1"/>
    <property type="molecule type" value="Genomic_DNA"/>
</dbReference>
<comment type="caution">
    <text evidence="1">The sequence shown here is derived from an EMBL/GenBank/DDBJ whole genome shotgun (WGS) entry which is preliminary data.</text>
</comment>
<evidence type="ECO:0000313" key="2">
    <source>
        <dbReference type="EMBL" id="CAF1517150.1"/>
    </source>
</evidence>
<dbReference type="Proteomes" id="UP000677228">
    <property type="component" value="Unassembled WGS sequence"/>
</dbReference>
<name>A0A815TJZ4_9BILA</name>
<dbReference type="EMBL" id="CAJOBA010057962">
    <property type="protein sequence ID" value="CAF4304495.1"/>
    <property type="molecule type" value="Genomic_DNA"/>
</dbReference>
<dbReference type="Proteomes" id="UP000663829">
    <property type="component" value="Unassembled WGS sequence"/>
</dbReference>
<keyword evidence="5" id="KW-1185">Reference proteome</keyword>
<dbReference type="Proteomes" id="UP000681722">
    <property type="component" value="Unassembled WGS sequence"/>
</dbReference>
<protein>
    <submittedName>
        <fullName evidence="1">Uncharacterized protein</fullName>
    </submittedName>
</protein>
<dbReference type="EMBL" id="CAJNOQ010022897">
    <property type="protein sequence ID" value="CAF1507476.1"/>
    <property type="molecule type" value="Genomic_DNA"/>
</dbReference>
<proteinExistence type="predicted"/>
<dbReference type="Proteomes" id="UP000682733">
    <property type="component" value="Unassembled WGS sequence"/>
</dbReference>